<dbReference type="RefSeq" id="XP_049180636.1">
    <property type="nucleotide sequence ID" value="XM_049323522.1"/>
</dbReference>
<protein>
    <submittedName>
        <fullName evidence="3">GDS1</fullName>
    </submittedName>
</protein>
<dbReference type="GeneID" id="73379924"/>
<dbReference type="Proteomes" id="UP001202479">
    <property type="component" value="Unassembled WGS sequence"/>
</dbReference>
<feature type="region of interest" description="Disordered" evidence="1">
    <location>
        <begin position="34"/>
        <end position="67"/>
    </location>
</feature>
<gene>
    <name evidence="3" type="ORF">KGF56_002307</name>
</gene>
<evidence type="ECO:0000259" key="2">
    <source>
        <dbReference type="Pfam" id="PF25318"/>
    </source>
</evidence>
<evidence type="ECO:0000313" key="3">
    <source>
        <dbReference type="EMBL" id="KAI3404891.2"/>
    </source>
</evidence>
<evidence type="ECO:0000313" key="4">
    <source>
        <dbReference type="Proteomes" id="UP001202479"/>
    </source>
</evidence>
<accession>A0AAI9SXF9</accession>
<feature type="domain" description="GDS1 winged helix" evidence="2">
    <location>
        <begin position="95"/>
        <end position="185"/>
    </location>
</feature>
<keyword evidence="4" id="KW-1185">Reference proteome</keyword>
<comment type="caution">
    <text evidence="3">The sequence shown here is derived from an EMBL/GenBank/DDBJ whole genome shotgun (WGS) entry which is preliminary data.</text>
</comment>
<organism evidence="3 4">
    <name type="scientific">Candida oxycetoniae</name>
    <dbReference type="NCBI Taxonomy" id="497107"/>
    <lineage>
        <taxon>Eukaryota</taxon>
        <taxon>Fungi</taxon>
        <taxon>Dikarya</taxon>
        <taxon>Ascomycota</taxon>
        <taxon>Saccharomycotina</taxon>
        <taxon>Pichiomycetes</taxon>
        <taxon>Debaryomycetaceae</taxon>
        <taxon>Candida/Lodderomyces clade</taxon>
        <taxon>Candida</taxon>
    </lineage>
</organism>
<reference evidence="3" key="1">
    <citation type="journal article" date="2022" name="DNA Res.">
        <title>Genome analysis of five recently described species of the CUG-Ser clade uncovers Candida theae as a new hybrid lineage with pathogenic potential in the Candida parapsilosis species complex.</title>
        <authorList>
            <person name="Mixao V."/>
            <person name="Del Olmo V."/>
            <person name="Hegedusova E."/>
            <person name="Saus E."/>
            <person name="Pryszcz L."/>
            <person name="Cillingova A."/>
            <person name="Nosek J."/>
            <person name="Gabaldon T."/>
        </authorList>
    </citation>
    <scope>NUCLEOTIDE SEQUENCE</scope>
    <source>
        <strain evidence="3">CBS 10844</strain>
    </source>
</reference>
<dbReference type="EMBL" id="JAHUZD010000073">
    <property type="protein sequence ID" value="KAI3404891.2"/>
    <property type="molecule type" value="Genomic_DNA"/>
</dbReference>
<dbReference type="InterPro" id="IPR057511">
    <property type="entry name" value="WH_GDS1"/>
</dbReference>
<dbReference type="Pfam" id="PF25318">
    <property type="entry name" value="WHD_GDS1"/>
    <property type="match status" value="1"/>
</dbReference>
<proteinExistence type="predicted"/>
<dbReference type="AlphaFoldDB" id="A0AAI9SXF9"/>
<sequence>MGTKLAPTFNADTFAVKARASSIAIAPEEDAIMSSDDDVYSKVDSSSTRDTRESTPPTPKGKKKKTKYISRAPIATDISTFIPVTGERPRPEQKDHPAFEDEVLYQIFLILWESNEGITVKEICQHLEQDVSNLSTKVSNLVSAKMNAYIKRLERGDATLKYAISRAWSSNSPKRMVYAYRGLLAPGWEAEARKLSEKEKKVEFEKEVSFETENVKDTMMATGAAQQSTVAATPAAAATAATATSAATAATAATAAAAAAALPSLTATTSFKGIENFHLCVPTTTPGFLLTRSTTRDSVENLDEEDSLVTVASAARRGSRAFSLHSADAAAGGAALHASACRAASISFDAEHLKWFRSGFVDIGAPEDVNLSDLDRFF</sequence>
<name>A0AAI9SXF9_9ASCO</name>
<evidence type="ECO:0000256" key="1">
    <source>
        <dbReference type="SAM" id="MobiDB-lite"/>
    </source>
</evidence>